<evidence type="ECO:0000313" key="3">
    <source>
        <dbReference type="Proteomes" id="UP000678513"/>
    </source>
</evidence>
<evidence type="ECO:0000313" key="2">
    <source>
        <dbReference type="EMBL" id="QUC08104.1"/>
    </source>
</evidence>
<accession>A0ABX7Y5G4</accession>
<dbReference type="RefSeq" id="WP_212323609.1">
    <property type="nucleotide sequence ID" value="NZ_AP024463.1"/>
</dbReference>
<keyword evidence="3" id="KW-1185">Reference proteome</keyword>
<sequence>MRKLMTWLTAAAVAVAGVAIAASATAQGEKPEVGPSVVGIHAPCPVAHPWPGDDVPVSKITSQLSETFGLTTVGDGWTDANRTQIRVVWQALDSVSCTEFLPSLKSKVNGTIGINAGPISGFAWGDWSLTKPGYLTFDFTKWKEAIDLGDIGRLSRVTIHEFTHIFNADRDSNPKYWSDFQALAAKQGVFSHYAGSNNLETLPEVVGYYVARCAKDNPYDSGKFNGYYEWVKETIFAGREFGPAPGTKATCDVTQEQIPTPSPSVPDWVRALSGD</sequence>
<name>A0ABX7Y5G4_9ACTN</name>
<gene>
    <name evidence="2" type="ORF">J5A65_14560</name>
</gene>
<evidence type="ECO:0000256" key="1">
    <source>
        <dbReference type="SAM" id="SignalP"/>
    </source>
</evidence>
<reference evidence="2 3" key="1">
    <citation type="submission" date="2021-03" db="EMBL/GenBank/DDBJ databases">
        <title>Human Oral Microbial Genomes.</title>
        <authorList>
            <person name="Johnston C.D."/>
            <person name="Chen T."/>
            <person name="Dewhirst F.E."/>
        </authorList>
    </citation>
    <scope>NUCLEOTIDE SEQUENCE [LARGE SCALE GENOMIC DNA]</scope>
    <source>
        <strain evidence="2 3">DSMZ 100122</strain>
    </source>
</reference>
<feature type="chain" id="PRO_5047545989" evidence="1">
    <location>
        <begin position="22"/>
        <end position="275"/>
    </location>
</feature>
<dbReference type="EMBL" id="CP072384">
    <property type="protein sequence ID" value="QUC08104.1"/>
    <property type="molecule type" value="Genomic_DNA"/>
</dbReference>
<proteinExistence type="predicted"/>
<dbReference type="Proteomes" id="UP000678513">
    <property type="component" value="Chromosome"/>
</dbReference>
<protein>
    <submittedName>
        <fullName evidence="2">Uncharacterized protein</fullName>
    </submittedName>
</protein>
<feature type="signal peptide" evidence="1">
    <location>
        <begin position="1"/>
        <end position="21"/>
    </location>
</feature>
<organism evidence="2 3">
    <name type="scientific">Arachnia rubra</name>
    <dbReference type="NCBI Taxonomy" id="1547448"/>
    <lineage>
        <taxon>Bacteria</taxon>
        <taxon>Bacillati</taxon>
        <taxon>Actinomycetota</taxon>
        <taxon>Actinomycetes</taxon>
        <taxon>Propionibacteriales</taxon>
        <taxon>Propionibacteriaceae</taxon>
        <taxon>Arachnia</taxon>
    </lineage>
</organism>
<keyword evidence="1" id="KW-0732">Signal</keyword>